<accession>A0ABX8WMY5</accession>
<gene>
    <name evidence="3" type="ORF">K1X15_05665</name>
</gene>
<dbReference type="RefSeq" id="WP_220306533.1">
    <property type="nucleotide sequence ID" value="NZ_CP080590.1"/>
</dbReference>
<organism evidence="3 4">
    <name type="scientific">Devosia salina</name>
    <dbReference type="NCBI Taxonomy" id="2860336"/>
    <lineage>
        <taxon>Bacteria</taxon>
        <taxon>Pseudomonadati</taxon>
        <taxon>Pseudomonadota</taxon>
        <taxon>Alphaproteobacteria</taxon>
        <taxon>Hyphomicrobiales</taxon>
        <taxon>Devosiaceae</taxon>
        <taxon>Devosia</taxon>
    </lineage>
</organism>
<keyword evidence="2" id="KW-0732">Signal</keyword>
<proteinExistence type="predicted"/>
<evidence type="ECO:0000256" key="1">
    <source>
        <dbReference type="SAM" id="MobiDB-lite"/>
    </source>
</evidence>
<feature type="chain" id="PRO_5045463190" description="DUF3551 domain-containing protein" evidence="2">
    <location>
        <begin position="33"/>
        <end position="114"/>
    </location>
</feature>
<dbReference type="Proteomes" id="UP000825799">
    <property type="component" value="Chromosome"/>
</dbReference>
<feature type="region of interest" description="Disordered" evidence="1">
    <location>
        <begin position="85"/>
        <end position="114"/>
    </location>
</feature>
<evidence type="ECO:0008006" key="5">
    <source>
        <dbReference type="Google" id="ProtNLM"/>
    </source>
</evidence>
<dbReference type="EMBL" id="CP080590">
    <property type="protein sequence ID" value="QYO78052.1"/>
    <property type="molecule type" value="Genomic_DNA"/>
</dbReference>
<name>A0ABX8WMY5_9HYPH</name>
<protein>
    <recommendedName>
        <fullName evidence="5">DUF3551 domain-containing protein</fullName>
    </recommendedName>
</protein>
<reference evidence="3 4" key="1">
    <citation type="submission" date="2021-08" db="EMBL/GenBank/DDBJ databases">
        <title>Devosia salina sp. nov., isolated from the South China Sea sediment.</title>
        <authorList>
            <person name="Zhou Z."/>
        </authorList>
    </citation>
    <scope>NUCLEOTIDE SEQUENCE [LARGE SCALE GENOMIC DNA]</scope>
    <source>
        <strain evidence="3 4">SCS-3</strain>
    </source>
</reference>
<keyword evidence="4" id="KW-1185">Reference proteome</keyword>
<evidence type="ECO:0000256" key="2">
    <source>
        <dbReference type="SAM" id="SignalP"/>
    </source>
</evidence>
<sequence>MNTIELRAMSAVALTLGALLAMIPMAPSAAIADDDDIICFEYSLPNGQDELECDTRGNYKAECKLTDPENTTDFCQDINSAFEGRDEAPQSLSGGGGGPVDPVPPSRPLGLVSR</sequence>
<evidence type="ECO:0000313" key="3">
    <source>
        <dbReference type="EMBL" id="QYO78052.1"/>
    </source>
</evidence>
<evidence type="ECO:0000313" key="4">
    <source>
        <dbReference type="Proteomes" id="UP000825799"/>
    </source>
</evidence>
<feature type="signal peptide" evidence="2">
    <location>
        <begin position="1"/>
        <end position="32"/>
    </location>
</feature>